<organism evidence="2 3">
    <name type="scientific">Cristinia sonorae</name>
    <dbReference type="NCBI Taxonomy" id="1940300"/>
    <lineage>
        <taxon>Eukaryota</taxon>
        <taxon>Fungi</taxon>
        <taxon>Dikarya</taxon>
        <taxon>Basidiomycota</taxon>
        <taxon>Agaricomycotina</taxon>
        <taxon>Agaricomycetes</taxon>
        <taxon>Agaricomycetidae</taxon>
        <taxon>Agaricales</taxon>
        <taxon>Pleurotineae</taxon>
        <taxon>Stephanosporaceae</taxon>
        <taxon>Cristinia</taxon>
    </lineage>
</organism>
<evidence type="ECO:0000259" key="1">
    <source>
        <dbReference type="PROSITE" id="PS50181"/>
    </source>
</evidence>
<dbReference type="Pfam" id="PF00646">
    <property type="entry name" value="F-box"/>
    <property type="match status" value="1"/>
</dbReference>
<accession>A0A8K0UHW8</accession>
<comment type="caution">
    <text evidence="2">The sequence shown here is derived from an EMBL/GenBank/DDBJ whole genome shotgun (WGS) entry which is preliminary data.</text>
</comment>
<dbReference type="InterPro" id="IPR001810">
    <property type="entry name" value="F-box_dom"/>
</dbReference>
<protein>
    <recommendedName>
        <fullName evidence="1">F-box domain-containing protein</fullName>
    </recommendedName>
</protein>
<dbReference type="OrthoDB" id="3232239at2759"/>
<dbReference type="EMBL" id="JAEVFJ010000030">
    <property type="protein sequence ID" value="KAH8093097.1"/>
    <property type="molecule type" value="Genomic_DNA"/>
</dbReference>
<dbReference type="Gene3D" id="3.80.10.10">
    <property type="entry name" value="Ribonuclease Inhibitor"/>
    <property type="match status" value="1"/>
</dbReference>
<gene>
    <name evidence="2" type="ORF">BXZ70DRAFT_1066835</name>
</gene>
<name>A0A8K0UHW8_9AGAR</name>
<evidence type="ECO:0000313" key="2">
    <source>
        <dbReference type="EMBL" id="KAH8093097.1"/>
    </source>
</evidence>
<evidence type="ECO:0000313" key="3">
    <source>
        <dbReference type="Proteomes" id="UP000813824"/>
    </source>
</evidence>
<dbReference type="InterPro" id="IPR032675">
    <property type="entry name" value="LRR_dom_sf"/>
</dbReference>
<dbReference type="PROSITE" id="PS50181">
    <property type="entry name" value="FBOX"/>
    <property type="match status" value="1"/>
</dbReference>
<keyword evidence="3" id="KW-1185">Reference proteome</keyword>
<dbReference type="SUPFAM" id="SSF52047">
    <property type="entry name" value="RNI-like"/>
    <property type="match status" value="1"/>
</dbReference>
<feature type="domain" description="F-box" evidence="1">
    <location>
        <begin position="1"/>
        <end position="44"/>
    </location>
</feature>
<dbReference type="Proteomes" id="UP000813824">
    <property type="component" value="Unassembled WGS sequence"/>
</dbReference>
<proteinExistence type="predicted"/>
<sequence>MLPNLPDELFREIIKHASKHDLSSLSRTSKALQTDAEHYLYRHIESSRWLRTEDLCTLIIDCPRFHPLVRSISIGKQGMVYPPTEQYWNRISELLANLPQLESLRLYDDLSMANDNAWVLDKCIGTLRRLEVDFEFDSHFLAFLHNQPGLREIYWTNSSREEIAPSLIQSLSPTPANFLPAVTELVTNCSTFASVLVNNRSIENLWISGHPSRVGGKGMDYISELHPNAASIKSLRVNFPLNRQGCAGILEELATRVPHLRSLGFIPYFEAKDKDMIAALACFKELQSVATSAVISSDTSVAIAKSCPSLRLVACLHYSYSHEYVFLPVNPLGIPKPVHDPDLLLWRNA</sequence>
<reference evidence="2" key="1">
    <citation type="journal article" date="2021" name="New Phytol.">
        <title>Evolutionary innovations through gain and loss of genes in the ectomycorrhizal Boletales.</title>
        <authorList>
            <person name="Wu G."/>
            <person name="Miyauchi S."/>
            <person name="Morin E."/>
            <person name="Kuo A."/>
            <person name="Drula E."/>
            <person name="Varga T."/>
            <person name="Kohler A."/>
            <person name="Feng B."/>
            <person name="Cao Y."/>
            <person name="Lipzen A."/>
            <person name="Daum C."/>
            <person name="Hundley H."/>
            <person name="Pangilinan J."/>
            <person name="Johnson J."/>
            <person name="Barry K."/>
            <person name="LaButti K."/>
            <person name="Ng V."/>
            <person name="Ahrendt S."/>
            <person name="Min B."/>
            <person name="Choi I.G."/>
            <person name="Park H."/>
            <person name="Plett J.M."/>
            <person name="Magnuson J."/>
            <person name="Spatafora J.W."/>
            <person name="Nagy L.G."/>
            <person name="Henrissat B."/>
            <person name="Grigoriev I.V."/>
            <person name="Yang Z.L."/>
            <person name="Xu J."/>
            <person name="Martin F.M."/>
        </authorList>
    </citation>
    <scope>NUCLEOTIDE SEQUENCE</scope>
    <source>
        <strain evidence="2">KKN 215</strain>
    </source>
</reference>
<dbReference type="AlphaFoldDB" id="A0A8K0UHW8"/>